<dbReference type="Pfam" id="PF14845">
    <property type="entry name" value="Glycohydro_20b2"/>
    <property type="match status" value="1"/>
</dbReference>
<dbReference type="InterPro" id="IPR017853">
    <property type="entry name" value="GH"/>
</dbReference>
<comment type="similarity">
    <text evidence="2 7">Belongs to the glycosyl hydrolase 20 family.</text>
</comment>
<evidence type="ECO:0000259" key="12">
    <source>
        <dbReference type="Pfam" id="PF14845"/>
    </source>
</evidence>
<feature type="domain" description="Beta-hexosaminidase eukaryotic type N-terminal" evidence="12">
    <location>
        <begin position="109"/>
        <end position="235"/>
    </location>
</feature>
<evidence type="ECO:0000256" key="10">
    <source>
        <dbReference type="SAM" id="SignalP"/>
    </source>
</evidence>
<dbReference type="InterPro" id="IPR015883">
    <property type="entry name" value="Glyco_hydro_20_cat"/>
</dbReference>
<evidence type="ECO:0000313" key="14">
    <source>
        <dbReference type="Proteomes" id="UP000215335"/>
    </source>
</evidence>
<dbReference type="FunFam" id="3.20.20.80:FF:000063">
    <property type="entry name" value="Beta-hexosaminidase"/>
    <property type="match status" value="1"/>
</dbReference>
<feature type="chain" id="PRO_5013280166" description="Beta-hexosaminidase" evidence="10">
    <location>
        <begin position="24"/>
        <end position="612"/>
    </location>
</feature>
<dbReference type="STRING" id="543379.A0A232EL87"/>
<dbReference type="PANTHER" id="PTHR22600">
    <property type="entry name" value="BETA-HEXOSAMINIDASE"/>
    <property type="match status" value="1"/>
</dbReference>
<dbReference type="GO" id="GO:0006689">
    <property type="term" value="P:ganglioside catabolic process"/>
    <property type="evidence" value="ECO:0007669"/>
    <property type="project" value="TreeGrafter"/>
</dbReference>
<dbReference type="AlphaFoldDB" id="A0A232EL87"/>
<evidence type="ECO:0000256" key="6">
    <source>
        <dbReference type="ARBA" id="ARBA00023295"/>
    </source>
</evidence>
<dbReference type="Proteomes" id="UP000215335">
    <property type="component" value="Unassembled WGS sequence"/>
</dbReference>
<dbReference type="GO" id="GO:0016020">
    <property type="term" value="C:membrane"/>
    <property type="evidence" value="ECO:0007669"/>
    <property type="project" value="TreeGrafter"/>
</dbReference>
<dbReference type="InterPro" id="IPR029019">
    <property type="entry name" value="HEX_eukaryotic_N"/>
</dbReference>
<evidence type="ECO:0000256" key="9">
    <source>
        <dbReference type="PIRSR" id="PIRSR001093-2"/>
    </source>
</evidence>
<dbReference type="EMBL" id="NNAY01003607">
    <property type="protein sequence ID" value="OXU19117.1"/>
    <property type="molecule type" value="Genomic_DNA"/>
</dbReference>
<feature type="disulfide bond" evidence="9">
    <location>
        <begin position="367"/>
        <end position="419"/>
    </location>
</feature>
<evidence type="ECO:0000256" key="7">
    <source>
        <dbReference type="PIRNR" id="PIRNR001093"/>
    </source>
</evidence>
<dbReference type="GO" id="GO:0005764">
    <property type="term" value="C:lysosome"/>
    <property type="evidence" value="ECO:0007669"/>
    <property type="project" value="TreeGrafter"/>
</dbReference>
<dbReference type="OrthoDB" id="428480at2759"/>
<evidence type="ECO:0000256" key="1">
    <source>
        <dbReference type="ARBA" id="ARBA00001231"/>
    </source>
</evidence>
<dbReference type="PRINTS" id="PR00738">
    <property type="entry name" value="GLHYDRLASE20"/>
</dbReference>
<dbReference type="EC" id="3.2.1.52" evidence="7"/>
<feature type="disulfide bond" evidence="9">
    <location>
        <begin position="592"/>
        <end position="610"/>
    </location>
</feature>
<dbReference type="CDD" id="cd06562">
    <property type="entry name" value="GH20_HexA_HexB-like"/>
    <property type="match status" value="1"/>
</dbReference>
<keyword evidence="4 7" id="KW-0378">Hydrolase</keyword>
<feature type="signal peptide" evidence="10">
    <location>
        <begin position="1"/>
        <end position="23"/>
    </location>
</feature>
<comment type="catalytic activity">
    <reaction evidence="1 7">
        <text>Hydrolysis of terminal non-reducing N-acetyl-D-hexosamine residues in N-acetyl-beta-D-hexosaminides.</text>
        <dbReference type="EC" id="3.2.1.52"/>
    </reaction>
</comment>
<dbReference type="GO" id="GO:0005975">
    <property type="term" value="P:carbohydrate metabolic process"/>
    <property type="evidence" value="ECO:0007669"/>
    <property type="project" value="InterPro"/>
</dbReference>
<dbReference type="Pfam" id="PF00728">
    <property type="entry name" value="Glyco_hydro_20"/>
    <property type="match status" value="1"/>
</dbReference>
<dbReference type="SUPFAM" id="SSF51445">
    <property type="entry name" value="(Trans)glycosidases"/>
    <property type="match status" value="1"/>
</dbReference>
<dbReference type="Gene3D" id="3.20.20.80">
    <property type="entry name" value="Glycosidases"/>
    <property type="match status" value="1"/>
</dbReference>
<keyword evidence="5" id="KW-0325">Glycoprotein</keyword>
<dbReference type="InterPro" id="IPR025705">
    <property type="entry name" value="Beta_hexosaminidase_sua/sub"/>
</dbReference>
<organism evidence="13 14">
    <name type="scientific">Trichomalopsis sarcophagae</name>
    <dbReference type="NCBI Taxonomy" id="543379"/>
    <lineage>
        <taxon>Eukaryota</taxon>
        <taxon>Metazoa</taxon>
        <taxon>Ecdysozoa</taxon>
        <taxon>Arthropoda</taxon>
        <taxon>Hexapoda</taxon>
        <taxon>Insecta</taxon>
        <taxon>Pterygota</taxon>
        <taxon>Neoptera</taxon>
        <taxon>Endopterygota</taxon>
        <taxon>Hymenoptera</taxon>
        <taxon>Apocrita</taxon>
        <taxon>Proctotrupomorpha</taxon>
        <taxon>Chalcidoidea</taxon>
        <taxon>Pteromalidae</taxon>
        <taxon>Pteromalinae</taxon>
        <taxon>Trichomalopsis</taxon>
    </lineage>
</organism>
<dbReference type="PANTHER" id="PTHR22600:SF21">
    <property type="entry name" value="BETA-HEXOSAMINIDASE A"/>
    <property type="match status" value="1"/>
</dbReference>
<evidence type="ECO:0000256" key="2">
    <source>
        <dbReference type="ARBA" id="ARBA00006285"/>
    </source>
</evidence>
<evidence type="ECO:0000256" key="5">
    <source>
        <dbReference type="ARBA" id="ARBA00023180"/>
    </source>
</evidence>
<keyword evidence="6 7" id="KW-0326">Glycosidase</keyword>
<dbReference type="SUPFAM" id="SSF55545">
    <property type="entry name" value="beta-N-acetylhexosaminidase-like domain"/>
    <property type="match status" value="1"/>
</dbReference>
<evidence type="ECO:0000256" key="3">
    <source>
        <dbReference type="ARBA" id="ARBA00022729"/>
    </source>
</evidence>
<dbReference type="Gene3D" id="3.30.379.10">
    <property type="entry name" value="Chitobiase/beta-hexosaminidase domain 2-like"/>
    <property type="match status" value="1"/>
</dbReference>
<dbReference type="GO" id="GO:0004563">
    <property type="term" value="F:beta-N-acetylhexosaminidase activity"/>
    <property type="evidence" value="ECO:0007669"/>
    <property type="project" value="UniProtKB-EC"/>
</dbReference>
<keyword evidence="3 10" id="KW-0732">Signal</keyword>
<evidence type="ECO:0000259" key="11">
    <source>
        <dbReference type="Pfam" id="PF00728"/>
    </source>
</evidence>
<name>A0A232EL87_9HYME</name>
<keyword evidence="9" id="KW-1015">Disulfide bond</keyword>
<feature type="active site" description="Proton donor" evidence="8">
    <location>
        <position position="414"/>
    </location>
</feature>
<dbReference type="PIRSF" id="PIRSF001093">
    <property type="entry name" value="B-hxosamndse_ab_euk"/>
    <property type="match status" value="1"/>
</dbReference>
<reference evidence="13 14" key="1">
    <citation type="journal article" date="2017" name="Curr. Biol.">
        <title>The Evolution of Venom by Co-option of Single-Copy Genes.</title>
        <authorList>
            <person name="Martinson E.O."/>
            <person name="Mrinalini"/>
            <person name="Kelkar Y.D."/>
            <person name="Chang C.H."/>
            <person name="Werren J.H."/>
        </authorList>
    </citation>
    <scope>NUCLEOTIDE SEQUENCE [LARGE SCALE GENOMIC DNA]</scope>
    <source>
        <strain evidence="13 14">Alberta</strain>
        <tissue evidence="13">Whole body</tissue>
    </source>
</reference>
<evidence type="ECO:0000313" key="13">
    <source>
        <dbReference type="EMBL" id="OXU19117.1"/>
    </source>
</evidence>
<accession>A0A232EL87</accession>
<proteinExistence type="inferred from homology"/>
<keyword evidence="14" id="KW-1185">Reference proteome</keyword>
<comment type="caution">
    <text evidence="13">The sequence shown here is derived from an EMBL/GenBank/DDBJ whole genome shotgun (WGS) entry which is preliminary data.</text>
</comment>
<dbReference type="GO" id="GO:0030203">
    <property type="term" value="P:glycosaminoglycan metabolic process"/>
    <property type="evidence" value="ECO:0007669"/>
    <property type="project" value="TreeGrafter"/>
</dbReference>
<sequence length="612" mass="68891">MPGGKILVLGLLALLSTTRVTGAWHDGSGPWVIATQGEPWPLPNQREVNNVNYHLEPSSFNFQVLSIKNILFSRGILVLGLLALLSTTRVTGAWHDGSGPWVIATQGEPWPLPNQREVNNVNYHLEPSSFNFQIAGQTCDILVNAVKRYKDILVKEFEVAQKLASHKPDNENTIYEGLLLGLEIHLKQPCEMYPRLSSNETYTLSIPGKTNKKIAILSADSIWGILRGLETFSQIVTHSENDPGLIMKGQTIVDSPRLPHRGLLIDTSRHYLPIADIKLILDAMSYNKLNVLHWHIVDDNSFPYESAVYPELSAKGAYHPSMIYTVDDITAVIEYARFRGIRVLPEFDTPGHTQSWGLSHPEFLTPCYDETGKPTGKLGPMNPTKQPLYGFLKTLFGEVTARFPDNYIHLGGDEVPYDCWKSNPEINRFMQKNNISTKYAKLEELYIQRVLDIVDELKVKPIVWQEVFNNGVKMHEDTAVHVWTGAYKAEMADVTAAGHPVLLSACWYLSEVASGGDWLKFYRCDPLSFKTTSPEQLKLVLGGEACMWGEYVDKNNVHPRIWPRASATAERLWSNTRQDDETATQRLEEHACRMNRRNIPAQPPNGSGFCIS</sequence>
<gene>
    <name evidence="13" type="ORF">TSAR_003004</name>
</gene>
<dbReference type="InterPro" id="IPR029018">
    <property type="entry name" value="Hex-like_dom2"/>
</dbReference>
<protein>
    <recommendedName>
        <fullName evidence="7">Beta-hexosaminidase</fullName>
        <ecNumber evidence="7">3.2.1.52</ecNumber>
    </recommendedName>
</protein>
<feature type="disulfide bond" evidence="9">
    <location>
        <begin position="139"/>
        <end position="190"/>
    </location>
</feature>
<evidence type="ECO:0000256" key="4">
    <source>
        <dbReference type="ARBA" id="ARBA00022801"/>
    </source>
</evidence>
<evidence type="ECO:0000256" key="8">
    <source>
        <dbReference type="PIRSR" id="PIRSR001093-1"/>
    </source>
</evidence>
<feature type="domain" description="Glycoside hydrolase family 20 catalytic" evidence="11">
    <location>
        <begin position="259"/>
        <end position="575"/>
    </location>
</feature>